<evidence type="ECO:0000256" key="1">
    <source>
        <dbReference type="SAM" id="MobiDB-lite"/>
    </source>
</evidence>
<gene>
    <name evidence="3" type="ORF">ElyMa_006313600</name>
</gene>
<dbReference type="AlphaFoldDB" id="A0AAV4HHY9"/>
<organism evidence="3 4">
    <name type="scientific">Elysia marginata</name>
    <dbReference type="NCBI Taxonomy" id="1093978"/>
    <lineage>
        <taxon>Eukaryota</taxon>
        <taxon>Metazoa</taxon>
        <taxon>Spiralia</taxon>
        <taxon>Lophotrochozoa</taxon>
        <taxon>Mollusca</taxon>
        <taxon>Gastropoda</taxon>
        <taxon>Heterobranchia</taxon>
        <taxon>Euthyneura</taxon>
        <taxon>Panpulmonata</taxon>
        <taxon>Sacoglossa</taxon>
        <taxon>Placobranchoidea</taxon>
        <taxon>Plakobranchidae</taxon>
        <taxon>Elysia</taxon>
    </lineage>
</organism>
<dbReference type="InterPro" id="IPR036259">
    <property type="entry name" value="MFS_trans_sf"/>
</dbReference>
<keyword evidence="2" id="KW-0472">Membrane</keyword>
<feature type="transmembrane region" description="Helical" evidence="2">
    <location>
        <begin position="172"/>
        <end position="194"/>
    </location>
</feature>
<keyword evidence="2" id="KW-1133">Transmembrane helix</keyword>
<proteinExistence type="predicted"/>
<reference evidence="3 4" key="1">
    <citation type="journal article" date="2021" name="Elife">
        <title>Chloroplast acquisition without the gene transfer in kleptoplastic sea slugs, Plakobranchus ocellatus.</title>
        <authorList>
            <person name="Maeda T."/>
            <person name="Takahashi S."/>
            <person name="Yoshida T."/>
            <person name="Shimamura S."/>
            <person name="Takaki Y."/>
            <person name="Nagai Y."/>
            <person name="Toyoda A."/>
            <person name="Suzuki Y."/>
            <person name="Arimoto A."/>
            <person name="Ishii H."/>
            <person name="Satoh N."/>
            <person name="Nishiyama T."/>
            <person name="Hasebe M."/>
            <person name="Maruyama T."/>
            <person name="Minagawa J."/>
            <person name="Obokata J."/>
            <person name="Shigenobu S."/>
        </authorList>
    </citation>
    <scope>NUCLEOTIDE SEQUENCE [LARGE SCALE GENOMIC DNA]</scope>
</reference>
<evidence type="ECO:0000256" key="2">
    <source>
        <dbReference type="SAM" id="Phobius"/>
    </source>
</evidence>
<dbReference type="Proteomes" id="UP000762676">
    <property type="component" value="Unassembled WGS sequence"/>
</dbReference>
<accession>A0AAV4HHY9</accession>
<evidence type="ECO:0000313" key="4">
    <source>
        <dbReference type="Proteomes" id="UP000762676"/>
    </source>
</evidence>
<sequence>MAETVSEETAAQENKTEATQSAKEHGKLSVLDHVFSWRGMIYFLLHFTFIAWCIPRSATSMAFVCMRSRRAELLTKHNATGISLGELRSQAHGNSNLTSGYKVSQSDLQVLQDIDWDSDTEGLVLAGPLMLAFIGPVLFDAVIQRVGARSVLTWNQLANAVLMFSAPSLARVSPYLMLANHIILGLTMASWCFFPPD</sequence>
<comment type="caution">
    <text evidence="3">The sequence shown here is derived from an EMBL/GenBank/DDBJ whole genome shotgun (WGS) entry which is preliminary data.</text>
</comment>
<evidence type="ECO:0000313" key="3">
    <source>
        <dbReference type="EMBL" id="GFR97022.1"/>
    </source>
</evidence>
<feature type="transmembrane region" description="Helical" evidence="2">
    <location>
        <begin position="40"/>
        <end position="66"/>
    </location>
</feature>
<protein>
    <submittedName>
        <fullName evidence="3">Sialin</fullName>
    </submittedName>
</protein>
<feature type="transmembrane region" description="Helical" evidence="2">
    <location>
        <begin position="123"/>
        <end position="143"/>
    </location>
</feature>
<keyword evidence="2" id="KW-0812">Transmembrane</keyword>
<dbReference type="EMBL" id="BMAT01012683">
    <property type="protein sequence ID" value="GFR97022.1"/>
    <property type="molecule type" value="Genomic_DNA"/>
</dbReference>
<keyword evidence="4" id="KW-1185">Reference proteome</keyword>
<feature type="region of interest" description="Disordered" evidence="1">
    <location>
        <begin position="1"/>
        <end position="23"/>
    </location>
</feature>
<feature type="compositionally biased region" description="Polar residues" evidence="1">
    <location>
        <begin position="7"/>
        <end position="21"/>
    </location>
</feature>
<dbReference type="SUPFAM" id="SSF103473">
    <property type="entry name" value="MFS general substrate transporter"/>
    <property type="match status" value="1"/>
</dbReference>
<name>A0AAV4HHY9_9GAST</name>